<dbReference type="EMBL" id="BARU01023637">
    <property type="protein sequence ID" value="GAH55438.1"/>
    <property type="molecule type" value="Genomic_DNA"/>
</dbReference>
<sequence>MEVHSDWYNRIVKEINLHKDSLSKKDAKKYKLDLLLRVARRVDDFFSLCGQCQLLQPEITKITGELGYLTQMPKQAPKEARKSYHKTLNNIIKHLKKEHKLVTEG</sequence>
<evidence type="ECO:0000313" key="1">
    <source>
        <dbReference type="EMBL" id="GAH55438.1"/>
    </source>
</evidence>
<protein>
    <recommendedName>
        <fullName evidence="2">CHAD domain-containing protein</fullName>
    </recommendedName>
</protein>
<evidence type="ECO:0008006" key="2">
    <source>
        <dbReference type="Google" id="ProtNLM"/>
    </source>
</evidence>
<dbReference type="AlphaFoldDB" id="X1ICX4"/>
<gene>
    <name evidence="1" type="ORF">S03H2_38336</name>
</gene>
<feature type="non-terminal residue" evidence="1">
    <location>
        <position position="105"/>
    </location>
</feature>
<organism evidence="1">
    <name type="scientific">marine sediment metagenome</name>
    <dbReference type="NCBI Taxonomy" id="412755"/>
    <lineage>
        <taxon>unclassified sequences</taxon>
        <taxon>metagenomes</taxon>
        <taxon>ecological metagenomes</taxon>
    </lineage>
</organism>
<proteinExistence type="predicted"/>
<comment type="caution">
    <text evidence="1">The sequence shown here is derived from an EMBL/GenBank/DDBJ whole genome shotgun (WGS) entry which is preliminary data.</text>
</comment>
<accession>X1ICX4</accession>
<reference evidence="1" key="1">
    <citation type="journal article" date="2014" name="Front. Microbiol.">
        <title>High frequency of phylogenetically diverse reductive dehalogenase-homologous genes in deep subseafloor sedimentary metagenomes.</title>
        <authorList>
            <person name="Kawai M."/>
            <person name="Futagami T."/>
            <person name="Toyoda A."/>
            <person name="Takaki Y."/>
            <person name="Nishi S."/>
            <person name="Hori S."/>
            <person name="Arai W."/>
            <person name="Tsubouchi T."/>
            <person name="Morono Y."/>
            <person name="Uchiyama I."/>
            <person name="Ito T."/>
            <person name="Fujiyama A."/>
            <person name="Inagaki F."/>
            <person name="Takami H."/>
        </authorList>
    </citation>
    <scope>NUCLEOTIDE SEQUENCE</scope>
    <source>
        <strain evidence="1">Expedition CK06-06</strain>
    </source>
</reference>
<name>X1ICX4_9ZZZZ</name>